<feature type="compositionally biased region" description="Acidic residues" evidence="1">
    <location>
        <begin position="96"/>
        <end position="108"/>
    </location>
</feature>
<organism evidence="2 3">
    <name type="scientific">Paxillus rubicundulus Ve08.2h10</name>
    <dbReference type="NCBI Taxonomy" id="930991"/>
    <lineage>
        <taxon>Eukaryota</taxon>
        <taxon>Fungi</taxon>
        <taxon>Dikarya</taxon>
        <taxon>Basidiomycota</taxon>
        <taxon>Agaricomycotina</taxon>
        <taxon>Agaricomycetes</taxon>
        <taxon>Agaricomycetidae</taxon>
        <taxon>Boletales</taxon>
        <taxon>Paxilineae</taxon>
        <taxon>Paxillaceae</taxon>
        <taxon>Paxillus</taxon>
    </lineage>
</organism>
<dbReference type="HOGENOM" id="CLU_940413_0_0_1"/>
<dbReference type="AlphaFoldDB" id="A0A0D0CTR7"/>
<sequence length="296" mass="33074">MVADEASNQDVDSDVGSIQRPVPKKQLSKQQRVDSSRPMPPSSPTNFLDNILGGMPDKEAEDDKQPTCQEDEEEYQRRGVNREDEQESYNVLEGNKEDEDKDEGDGEEVWGAATQIREIMYKARMAVPLAYGLPGQLKGEELGNVLKWLIEEGKILHPNINVKLIKAQWWGPKGGGKRLGNDSRTNPFLNAPSPMLALVVVAINQVGMLTGLATDFNDTNFQPRWEYYLNAMKVFETRSLTYLQRVRSEIQDATGGVLGGRQPLGECAYVPPINGIGTRYGSTARKPLRVILWKNI</sequence>
<feature type="compositionally biased region" description="Basic and acidic residues" evidence="1">
    <location>
        <begin position="56"/>
        <end position="65"/>
    </location>
</feature>
<gene>
    <name evidence="2" type="ORF">PAXRUDRAFT_771728</name>
</gene>
<evidence type="ECO:0000313" key="3">
    <source>
        <dbReference type="Proteomes" id="UP000054538"/>
    </source>
</evidence>
<feature type="compositionally biased region" description="Polar residues" evidence="1">
    <location>
        <begin position="1"/>
        <end position="10"/>
    </location>
</feature>
<accession>A0A0D0CTR7</accession>
<dbReference type="EMBL" id="KN826465">
    <property type="protein sequence ID" value="KIK78818.1"/>
    <property type="molecule type" value="Genomic_DNA"/>
</dbReference>
<proteinExistence type="predicted"/>
<feature type="region of interest" description="Disordered" evidence="1">
    <location>
        <begin position="1"/>
        <end position="108"/>
    </location>
</feature>
<reference evidence="2 3" key="1">
    <citation type="submission" date="2014-04" db="EMBL/GenBank/DDBJ databases">
        <authorList>
            <consortium name="DOE Joint Genome Institute"/>
            <person name="Kuo A."/>
            <person name="Kohler A."/>
            <person name="Jargeat P."/>
            <person name="Nagy L.G."/>
            <person name="Floudas D."/>
            <person name="Copeland A."/>
            <person name="Barry K.W."/>
            <person name="Cichocki N."/>
            <person name="Veneault-Fourrey C."/>
            <person name="LaButti K."/>
            <person name="Lindquist E.A."/>
            <person name="Lipzen A."/>
            <person name="Lundell T."/>
            <person name="Morin E."/>
            <person name="Murat C."/>
            <person name="Sun H."/>
            <person name="Tunlid A."/>
            <person name="Henrissat B."/>
            <person name="Grigoriev I.V."/>
            <person name="Hibbett D.S."/>
            <person name="Martin F."/>
            <person name="Nordberg H.P."/>
            <person name="Cantor M.N."/>
            <person name="Hua S.X."/>
        </authorList>
    </citation>
    <scope>NUCLEOTIDE SEQUENCE [LARGE SCALE GENOMIC DNA]</scope>
    <source>
        <strain evidence="2 3">Ve08.2h10</strain>
    </source>
</reference>
<dbReference type="Proteomes" id="UP000054538">
    <property type="component" value="Unassembled WGS sequence"/>
</dbReference>
<protein>
    <submittedName>
        <fullName evidence="2">Uncharacterized protein</fullName>
    </submittedName>
</protein>
<dbReference type="OrthoDB" id="2603830at2759"/>
<evidence type="ECO:0000256" key="1">
    <source>
        <dbReference type="SAM" id="MobiDB-lite"/>
    </source>
</evidence>
<dbReference type="InParanoid" id="A0A0D0CTR7"/>
<reference evidence="3" key="2">
    <citation type="submission" date="2015-01" db="EMBL/GenBank/DDBJ databases">
        <title>Evolutionary Origins and Diversification of the Mycorrhizal Mutualists.</title>
        <authorList>
            <consortium name="DOE Joint Genome Institute"/>
            <consortium name="Mycorrhizal Genomics Consortium"/>
            <person name="Kohler A."/>
            <person name="Kuo A."/>
            <person name="Nagy L.G."/>
            <person name="Floudas D."/>
            <person name="Copeland A."/>
            <person name="Barry K.W."/>
            <person name="Cichocki N."/>
            <person name="Veneault-Fourrey C."/>
            <person name="LaButti K."/>
            <person name="Lindquist E.A."/>
            <person name="Lipzen A."/>
            <person name="Lundell T."/>
            <person name="Morin E."/>
            <person name="Murat C."/>
            <person name="Riley R."/>
            <person name="Ohm R."/>
            <person name="Sun H."/>
            <person name="Tunlid A."/>
            <person name="Henrissat B."/>
            <person name="Grigoriev I.V."/>
            <person name="Hibbett D.S."/>
            <person name="Martin F."/>
        </authorList>
    </citation>
    <scope>NUCLEOTIDE SEQUENCE [LARGE SCALE GENOMIC DNA]</scope>
    <source>
        <strain evidence="3">Ve08.2h10</strain>
    </source>
</reference>
<evidence type="ECO:0000313" key="2">
    <source>
        <dbReference type="EMBL" id="KIK78818.1"/>
    </source>
</evidence>
<keyword evidence="3" id="KW-1185">Reference proteome</keyword>
<name>A0A0D0CTR7_9AGAM</name>